<keyword evidence="1" id="KW-1133">Transmembrane helix</keyword>
<dbReference type="AlphaFoldDB" id="A0A844ALT7"/>
<keyword evidence="2" id="KW-0732">Signal</keyword>
<evidence type="ECO:0000256" key="2">
    <source>
        <dbReference type="SAM" id="SignalP"/>
    </source>
</evidence>
<dbReference type="Proteomes" id="UP000436694">
    <property type="component" value="Unassembled WGS sequence"/>
</dbReference>
<keyword evidence="1" id="KW-0812">Transmembrane</keyword>
<keyword evidence="4" id="KW-1185">Reference proteome</keyword>
<name>A0A844ALT7_9RHOB</name>
<feature type="signal peptide" evidence="2">
    <location>
        <begin position="1"/>
        <end position="18"/>
    </location>
</feature>
<protein>
    <submittedName>
        <fullName evidence="3">Uncharacterized protein</fullName>
    </submittedName>
</protein>
<evidence type="ECO:0000313" key="3">
    <source>
        <dbReference type="EMBL" id="MQY42729.1"/>
    </source>
</evidence>
<feature type="chain" id="PRO_5033042116" evidence="2">
    <location>
        <begin position="19"/>
        <end position="50"/>
    </location>
</feature>
<accession>A0A844ALT7</accession>
<sequence length="50" mass="5421">MTRIAAFFSLCLATPALAHNTPHLHSHAETWLPVLFLVVVAALLIGKART</sequence>
<evidence type="ECO:0000256" key="1">
    <source>
        <dbReference type="SAM" id="Phobius"/>
    </source>
</evidence>
<feature type="transmembrane region" description="Helical" evidence="1">
    <location>
        <begin position="28"/>
        <end position="46"/>
    </location>
</feature>
<dbReference type="RefSeq" id="WP_153547209.1">
    <property type="nucleotide sequence ID" value="NZ_WIXK01000004.1"/>
</dbReference>
<reference evidence="3 4" key="1">
    <citation type="submission" date="2019-10" db="EMBL/GenBank/DDBJ databases">
        <title>Epibacterium sp. nov., isolated from seawater.</title>
        <authorList>
            <person name="Zhang X."/>
            <person name="Li N."/>
        </authorList>
    </citation>
    <scope>NUCLEOTIDE SEQUENCE [LARGE SCALE GENOMIC DNA]</scope>
    <source>
        <strain evidence="3 4">SM1969</strain>
    </source>
</reference>
<organism evidence="3 4">
    <name type="scientific">Tritonibacter aquimaris</name>
    <dbReference type="NCBI Taxonomy" id="2663379"/>
    <lineage>
        <taxon>Bacteria</taxon>
        <taxon>Pseudomonadati</taxon>
        <taxon>Pseudomonadota</taxon>
        <taxon>Alphaproteobacteria</taxon>
        <taxon>Rhodobacterales</taxon>
        <taxon>Paracoccaceae</taxon>
        <taxon>Tritonibacter</taxon>
    </lineage>
</organism>
<dbReference type="EMBL" id="WIXK01000004">
    <property type="protein sequence ID" value="MQY42729.1"/>
    <property type="molecule type" value="Genomic_DNA"/>
</dbReference>
<gene>
    <name evidence="3" type="ORF">GG681_08745</name>
</gene>
<evidence type="ECO:0000313" key="4">
    <source>
        <dbReference type="Proteomes" id="UP000436694"/>
    </source>
</evidence>
<comment type="caution">
    <text evidence="3">The sequence shown here is derived from an EMBL/GenBank/DDBJ whole genome shotgun (WGS) entry which is preliminary data.</text>
</comment>
<keyword evidence="1" id="KW-0472">Membrane</keyword>
<proteinExistence type="predicted"/>